<evidence type="ECO:0000313" key="1">
    <source>
        <dbReference type="EMBL" id="HIV24592.1"/>
    </source>
</evidence>
<comment type="caution">
    <text evidence="1">The sequence shown here is derived from an EMBL/GenBank/DDBJ whole genome shotgun (WGS) entry which is preliminary data.</text>
</comment>
<name>A0A9D1P1H3_9FIRM</name>
<dbReference type="Proteomes" id="UP000824169">
    <property type="component" value="Unassembled WGS sequence"/>
</dbReference>
<protein>
    <submittedName>
        <fullName evidence="1">Uncharacterized protein</fullName>
    </submittedName>
</protein>
<sequence length="87" mass="9585">MEKEKVLTLENVAFYLGLMTENQFFVLEREDGSLTIAYLQGYRLACLPEAVIDAVLHAGEGADPLDIVTEYARENGLLSEPVPAGRV</sequence>
<accession>A0A9D1P1H3</accession>
<gene>
    <name evidence="1" type="ORF">IAB71_02205</name>
</gene>
<reference evidence="1" key="2">
    <citation type="journal article" date="2021" name="PeerJ">
        <title>Extensive microbial diversity within the chicken gut microbiome revealed by metagenomics and culture.</title>
        <authorList>
            <person name="Gilroy R."/>
            <person name="Ravi A."/>
            <person name="Getino M."/>
            <person name="Pursley I."/>
            <person name="Horton D.L."/>
            <person name="Alikhan N.F."/>
            <person name="Baker D."/>
            <person name="Gharbi K."/>
            <person name="Hall N."/>
            <person name="Watson M."/>
            <person name="Adriaenssens E.M."/>
            <person name="Foster-Nyarko E."/>
            <person name="Jarju S."/>
            <person name="Secka A."/>
            <person name="Antonio M."/>
            <person name="Oren A."/>
            <person name="Chaudhuri R.R."/>
            <person name="La Ragione R."/>
            <person name="Hildebrand F."/>
            <person name="Pallen M.J."/>
        </authorList>
    </citation>
    <scope>NUCLEOTIDE SEQUENCE</scope>
    <source>
        <strain evidence="1">CHK188-20938</strain>
    </source>
</reference>
<reference evidence="1" key="1">
    <citation type="submission" date="2020-10" db="EMBL/GenBank/DDBJ databases">
        <authorList>
            <person name="Gilroy R."/>
        </authorList>
    </citation>
    <scope>NUCLEOTIDE SEQUENCE</scope>
    <source>
        <strain evidence="1">CHK188-20938</strain>
    </source>
</reference>
<evidence type="ECO:0000313" key="2">
    <source>
        <dbReference type="Proteomes" id="UP000824169"/>
    </source>
</evidence>
<dbReference type="AlphaFoldDB" id="A0A9D1P1H3"/>
<proteinExistence type="predicted"/>
<dbReference type="EMBL" id="DVOO01000008">
    <property type="protein sequence ID" value="HIV24592.1"/>
    <property type="molecule type" value="Genomic_DNA"/>
</dbReference>
<organism evidence="1 2">
    <name type="scientific">Candidatus Scatomonas pullistercoris</name>
    <dbReference type="NCBI Taxonomy" id="2840920"/>
    <lineage>
        <taxon>Bacteria</taxon>
        <taxon>Bacillati</taxon>
        <taxon>Bacillota</taxon>
        <taxon>Clostridia</taxon>
        <taxon>Lachnospirales</taxon>
        <taxon>Lachnospiraceae</taxon>
        <taxon>Lachnospiraceae incertae sedis</taxon>
        <taxon>Candidatus Scatomonas</taxon>
    </lineage>
</organism>